<dbReference type="Pfam" id="PF00440">
    <property type="entry name" value="TetR_N"/>
    <property type="match status" value="1"/>
</dbReference>
<proteinExistence type="predicted"/>
<evidence type="ECO:0000313" key="8">
    <source>
        <dbReference type="Proteomes" id="UP001371218"/>
    </source>
</evidence>
<dbReference type="Gene3D" id="1.10.357.10">
    <property type="entry name" value="Tetracycline Repressor, domain 2"/>
    <property type="match status" value="1"/>
</dbReference>
<keyword evidence="8" id="KW-1185">Reference proteome</keyword>
<dbReference type="Proteomes" id="UP001371218">
    <property type="component" value="Unassembled WGS sequence"/>
</dbReference>
<gene>
    <name evidence="7" type="ORF">AACH06_25075</name>
</gene>
<reference evidence="7 8" key="1">
    <citation type="submission" date="2024-04" db="EMBL/GenBank/DDBJ databases">
        <title>Novel species of the genus Ideonella isolated from streams.</title>
        <authorList>
            <person name="Lu H."/>
        </authorList>
    </citation>
    <scope>NUCLEOTIDE SEQUENCE [LARGE SCALE GENOMIC DNA]</scope>
    <source>
        <strain evidence="7 8">DXS29W</strain>
    </source>
</reference>
<dbReference type="PANTHER" id="PTHR30055">
    <property type="entry name" value="HTH-TYPE TRANSCRIPTIONAL REGULATOR RUTR"/>
    <property type="match status" value="1"/>
</dbReference>
<dbReference type="PROSITE" id="PS50977">
    <property type="entry name" value="HTH_TETR_2"/>
    <property type="match status" value="1"/>
</dbReference>
<organism evidence="7 8">
    <name type="scientific">Ideonella lacteola</name>
    <dbReference type="NCBI Taxonomy" id="2984193"/>
    <lineage>
        <taxon>Bacteria</taxon>
        <taxon>Pseudomonadati</taxon>
        <taxon>Pseudomonadota</taxon>
        <taxon>Betaproteobacteria</taxon>
        <taxon>Burkholderiales</taxon>
        <taxon>Sphaerotilaceae</taxon>
        <taxon>Ideonella</taxon>
    </lineage>
</organism>
<dbReference type="SUPFAM" id="SSF48498">
    <property type="entry name" value="Tetracyclin repressor-like, C-terminal domain"/>
    <property type="match status" value="1"/>
</dbReference>
<dbReference type="PRINTS" id="PR00455">
    <property type="entry name" value="HTHTETR"/>
</dbReference>
<dbReference type="EMBL" id="JBBUTG010000025">
    <property type="protein sequence ID" value="MEK8034111.1"/>
    <property type="molecule type" value="Genomic_DNA"/>
</dbReference>
<keyword evidence="2 4" id="KW-0238">DNA-binding</keyword>
<dbReference type="InterPro" id="IPR004111">
    <property type="entry name" value="Repressor_TetR_C"/>
</dbReference>
<name>A0ABU9BWB5_9BURK</name>
<dbReference type="InterPro" id="IPR009057">
    <property type="entry name" value="Homeodomain-like_sf"/>
</dbReference>
<evidence type="ECO:0000256" key="4">
    <source>
        <dbReference type="PROSITE-ProRule" id="PRU00335"/>
    </source>
</evidence>
<dbReference type="InterPro" id="IPR050109">
    <property type="entry name" value="HTH-type_TetR-like_transc_reg"/>
</dbReference>
<evidence type="ECO:0000256" key="3">
    <source>
        <dbReference type="ARBA" id="ARBA00023163"/>
    </source>
</evidence>
<dbReference type="Pfam" id="PF02909">
    <property type="entry name" value="TetR_C_1"/>
    <property type="match status" value="1"/>
</dbReference>
<sequence length="253" mass="27898">MPGTDASATQAPRRQATDEPKPKPKSATPLSAERIVEAALAQIAERGVERFSLRDVARTLGVYPTAVYWYFRSRNELLAAVCAAAQRDIVPPPRQGDWQAWLRELFRRYRQAMRTHPHLAQLVGAQMLSNASLDLTLVDGILHMLQQAGCPDGPLVDLYNAVVAALCGYPTIELAPLPAEDPMGWAADLQQRVHQIPAMQHPVLARHLHRMADRSFVLRWTPGTQQPLDGGFDAYVEIFIAGLEARLAAARAG</sequence>
<evidence type="ECO:0000256" key="1">
    <source>
        <dbReference type="ARBA" id="ARBA00023015"/>
    </source>
</evidence>
<dbReference type="SUPFAM" id="SSF46689">
    <property type="entry name" value="Homeodomain-like"/>
    <property type="match status" value="1"/>
</dbReference>
<evidence type="ECO:0000259" key="6">
    <source>
        <dbReference type="PROSITE" id="PS50977"/>
    </source>
</evidence>
<keyword evidence="1" id="KW-0805">Transcription regulation</keyword>
<feature type="domain" description="HTH tetR-type" evidence="6">
    <location>
        <begin position="29"/>
        <end position="89"/>
    </location>
</feature>
<feature type="compositionally biased region" description="Polar residues" evidence="5">
    <location>
        <begin position="1"/>
        <end position="12"/>
    </location>
</feature>
<evidence type="ECO:0000313" key="7">
    <source>
        <dbReference type="EMBL" id="MEK8034111.1"/>
    </source>
</evidence>
<dbReference type="RefSeq" id="WP_341428539.1">
    <property type="nucleotide sequence ID" value="NZ_JBBUTG010000025.1"/>
</dbReference>
<dbReference type="Gene3D" id="1.10.10.60">
    <property type="entry name" value="Homeodomain-like"/>
    <property type="match status" value="1"/>
</dbReference>
<dbReference type="InterPro" id="IPR036271">
    <property type="entry name" value="Tet_transcr_reg_TetR-rel_C_sf"/>
</dbReference>
<evidence type="ECO:0000256" key="2">
    <source>
        <dbReference type="ARBA" id="ARBA00023125"/>
    </source>
</evidence>
<comment type="caution">
    <text evidence="7">The sequence shown here is derived from an EMBL/GenBank/DDBJ whole genome shotgun (WGS) entry which is preliminary data.</text>
</comment>
<dbReference type="PANTHER" id="PTHR30055:SF151">
    <property type="entry name" value="TRANSCRIPTIONAL REGULATORY PROTEIN"/>
    <property type="match status" value="1"/>
</dbReference>
<protein>
    <submittedName>
        <fullName evidence="7">TetR/AcrR family transcriptional regulator</fullName>
    </submittedName>
</protein>
<feature type="DNA-binding region" description="H-T-H motif" evidence="4">
    <location>
        <begin position="52"/>
        <end position="71"/>
    </location>
</feature>
<feature type="region of interest" description="Disordered" evidence="5">
    <location>
        <begin position="1"/>
        <end position="31"/>
    </location>
</feature>
<accession>A0ABU9BWB5</accession>
<keyword evidence="3" id="KW-0804">Transcription</keyword>
<evidence type="ECO:0000256" key="5">
    <source>
        <dbReference type="SAM" id="MobiDB-lite"/>
    </source>
</evidence>
<dbReference type="InterPro" id="IPR001647">
    <property type="entry name" value="HTH_TetR"/>
</dbReference>